<reference evidence="1 2" key="1">
    <citation type="submission" date="2022-11" db="EMBL/GenBank/DDBJ databases">
        <title>Haliovirga abyssi gen. nov., sp. nov., a mesophilic fermentative bacterium isolated from the Iheya North hydrothermal field and the proposal of Haliovirgaceae fam. nov.</title>
        <authorList>
            <person name="Miyazaki U."/>
            <person name="Tame A."/>
            <person name="Miyazaki J."/>
            <person name="Takai K."/>
            <person name="Sawayama S."/>
            <person name="Kitajima M."/>
            <person name="Okamoto A."/>
            <person name="Nakagawa S."/>
        </authorList>
    </citation>
    <scope>NUCLEOTIDE SEQUENCE [LARGE SCALE GENOMIC DNA]</scope>
    <source>
        <strain evidence="1 2">IC12</strain>
    </source>
</reference>
<gene>
    <name evidence="1" type="ORF">HLVA_09850</name>
</gene>
<dbReference type="AlphaFoldDB" id="A0AAU9DW04"/>
<organism evidence="1 2">
    <name type="scientific">Haliovirga abyssi</name>
    <dbReference type="NCBI Taxonomy" id="2996794"/>
    <lineage>
        <taxon>Bacteria</taxon>
        <taxon>Fusobacteriati</taxon>
        <taxon>Fusobacteriota</taxon>
        <taxon>Fusobacteriia</taxon>
        <taxon>Fusobacteriales</taxon>
        <taxon>Haliovirgaceae</taxon>
        <taxon>Haliovirga</taxon>
    </lineage>
</organism>
<dbReference type="EMBL" id="AP027059">
    <property type="protein sequence ID" value="BDU50416.1"/>
    <property type="molecule type" value="Genomic_DNA"/>
</dbReference>
<dbReference type="KEGG" id="haby:HLVA_09850"/>
<proteinExistence type="predicted"/>
<dbReference type="Proteomes" id="UP001321582">
    <property type="component" value="Chromosome"/>
</dbReference>
<evidence type="ECO:0008006" key="3">
    <source>
        <dbReference type="Google" id="ProtNLM"/>
    </source>
</evidence>
<protein>
    <recommendedName>
        <fullName evidence="3">DUF4269 domain-containing protein</fullName>
    </recommendedName>
</protein>
<keyword evidence="2" id="KW-1185">Reference proteome</keyword>
<evidence type="ECO:0000313" key="2">
    <source>
        <dbReference type="Proteomes" id="UP001321582"/>
    </source>
</evidence>
<accession>A0AAU9DW04</accession>
<dbReference type="RefSeq" id="WP_307905346.1">
    <property type="nucleotide sequence ID" value="NZ_AP027059.1"/>
</dbReference>
<evidence type="ECO:0000313" key="1">
    <source>
        <dbReference type="EMBL" id="BDU50416.1"/>
    </source>
</evidence>
<name>A0AAU9DW04_9FUSO</name>
<sequence length="146" mass="17572">MIKILSKYGLPIVIGSYELDLMFDEDIDIVVETGSPRESSIKVLNEFIRTETFQKYEYGDFEKYTRLNRPNGFIVNLKIEYENKNWEIEIWFFKNISDYKIQLNKYKELINSEKKLKILQRKFLRKEKGKTKHEISSISIYNEILL</sequence>